<evidence type="ECO:0000256" key="4">
    <source>
        <dbReference type="ARBA" id="ARBA00023152"/>
    </source>
</evidence>
<reference evidence="7 8" key="1">
    <citation type="submission" date="2018-10" db="EMBL/GenBank/DDBJ databases">
        <title>Tessaracoccus antarcticuss sp. nov., isolated from sediment.</title>
        <authorList>
            <person name="Zhou L.Y."/>
            <person name="Du Z.J."/>
        </authorList>
    </citation>
    <scope>NUCLEOTIDE SEQUENCE [LARGE SCALE GENOMIC DNA]</scope>
    <source>
        <strain evidence="7 8">JDX10</strain>
    </source>
</reference>
<evidence type="ECO:0000313" key="8">
    <source>
        <dbReference type="Proteomes" id="UP000275256"/>
    </source>
</evidence>
<dbReference type="EMBL" id="REFW01000002">
    <property type="protein sequence ID" value="RMB60112.1"/>
    <property type="molecule type" value="Genomic_DNA"/>
</dbReference>
<evidence type="ECO:0000256" key="3">
    <source>
        <dbReference type="ARBA" id="ARBA00013068"/>
    </source>
</evidence>
<dbReference type="AlphaFoldDB" id="A0A3M0GC01"/>
<evidence type="ECO:0000256" key="5">
    <source>
        <dbReference type="ARBA" id="ARBA00023239"/>
    </source>
</evidence>
<dbReference type="GO" id="GO:0004332">
    <property type="term" value="F:fructose-bisphosphate aldolase activity"/>
    <property type="evidence" value="ECO:0007669"/>
    <property type="project" value="UniProtKB-EC"/>
</dbReference>
<dbReference type="PANTHER" id="PTHR11627">
    <property type="entry name" value="FRUCTOSE-BISPHOSPHATE ALDOLASE"/>
    <property type="match status" value="1"/>
</dbReference>
<dbReference type="UniPathway" id="UPA00109">
    <property type="reaction ID" value="UER00183"/>
</dbReference>
<dbReference type="SUPFAM" id="SSF51569">
    <property type="entry name" value="Aldolase"/>
    <property type="match status" value="1"/>
</dbReference>
<comment type="similarity">
    <text evidence="2">Belongs to the class I fructose-bisphosphate aldolase family.</text>
</comment>
<proteinExistence type="inferred from homology"/>
<keyword evidence="5" id="KW-0456">Lyase</keyword>
<evidence type="ECO:0000256" key="6">
    <source>
        <dbReference type="ARBA" id="ARBA00029799"/>
    </source>
</evidence>
<gene>
    <name evidence="7" type="ORF">EAX62_10470</name>
</gene>
<keyword evidence="4" id="KW-0324">Glycolysis</keyword>
<evidence type="ECO:0000313" key="7">
    <source>
        <dbReference type="EMBL" id="RMB60112.1"/>
    </source>
</evidence>
<organism evidence="7 8">
    <name type="scientific">Tessaracoccus antarcticus</name>
    <dbReference type="NCBI Taxonomy" id="2479848"/>
    <lineage>
        <taxon>Bacteria</taxon>
        <taxon>Bacillati</taxon>
        <taxon>Actinomycetota</taxon>
        <taxon>Actinomycetes</taxon>
        <taxon>Propionibacteriales</taxon>
        <taxon>Propionibacteriaceae</taxon>
        <taxon>Tessaracoccus</taxon>
    </lineage>
</organism>
<dbReference type="Gene3D" id="3.20.20.70">
    <property type="entry name" value="Aldolase class I"/>
    <property type="match status" value="1"/>
</dbReference>
<dbReference type="NCBIfam" id="NF003784">
    <property type="entry name" value="PRK05377.1"/>
    <property type="match status" value="1"/>
</dbReference>
<dbReference type="Pfam" id="PF00274">
    <property type="entry name" value="Glycolytic"/>
    <property type="match status" value="1"/>
</dbReference>
<name>A0A3M0GC01_9ACTN</name>
<dbReference type="GO" id="GO:0006096">
    <property type="term" value="P:glycolytic process"/>
    <property type="evidence" value="ECO:0007669"/>
    <property type="project" value="UniProtKB-UniPathway"/>
</dbReference>
<dbReference type="EC" id="4.1.2.13" evidence="3"/>
<accession>A0A3M0GC01</accession>
<dbReference type="InterPro" id="IPR013785">
    <property type="entry name" value="Aldolase_TIM"/>
</dbReference>
<dbReference type="RefSeq" id="WP_121901592.1">
    <property type="nucleotide sequence ID" value="NZ_REFW01000002.1"/>
</dbReference>
<comment type="caution">
    <text evidence="7">The sequence shown here is derived from an EMBL/GenBank/DDBJ whole genome shotgun (WGS) entry which is preliminary data.</text>
</comment>
<sequence length="300" mass="33619">MHREITNTAQENQMRTGEGFVAALDQSGGSTPKALRLYGIQDDQYSDEIEMFDLVHQMRERIMTSTQFSGDRIIAAILFEQTMNRQVAGKDTPFYLWEDKGIVPILKVDKGLLDESHGVRLMKPIDNLDELLEHAHTKGIFGTKARSVIAAADPGGIAENLAQQFEYGNRILEHGLVPILEPEVDITSPDKGKIEDILEPELRSHLDALPQDRSVMLKLTIPDKDNHYADLIAHPRVMRVVALSGGYTREEANRRLARNHGLIASFSRALTQGLTVQQSEDDFNRMLSESVDSIFRASIT</sequence>
<dbReference type="InterPro" id="IPR000741">
    <property type="entry name" value="FBA_I"/>
</dbReference>
<keyword evidence="8" id="KW-1185">Reference proteome</keyword>
<evidence type="ECO:0000256" key="2">
    <source>
        <dbReference type="ARBA" id="ARBA00010387"/>
    </source>
</evidence>
<protein>
    <recommendedName>
        <fullName evidence="3">fructose-bisphosphate aldolase</fullName>
        <ecNumber evidence="3">4.1.2.13</ecNumber>
    </recommendedName>
    <alternativeName>
        <fullName evidence="6">Fructose-bisphosphate aldolase class I</fullName>
    </alternativeName>
</protein>
<comment type="pathway">
    <text evidence="1">Carbohydrate degradation; glycolysis; D-glyceraldehyde 3-phosphate and glycerone phosphate from D-glucose: step 4/4.</text>
</comment>
<evidence type="ECO:0000256" key="1">
    <source>
        <dbReference type="ARBA" id="ARBA00004714"/>
    </source>
</evidence>
<dbReference type="OrthoDB" id="9813469at2"/>
<dbReference type="Proteomes" id="UP000275256">
    <property type="component" value="Unassembled WGS sequence"/>
</dbReference>